<dbReference type="EMBL" id="CP009389">
    <property type="protein sequence ID" value="AIN97699.1"/>
    <property type="molecule type" value="Genomic_DNA"/>
</dbReference>
<feature type="region of interest" description="Disordered" evidence="1">
    <location>
        <begin position="143"/>
        <end position="180"/>
    </location>
</feature>
<dbReference type="KEGG" id="lpan:LPMP_202050"/>
<dbReference type="InterPro" id="IPR009072">
    <property type="entry name" value="Histone-fold"/>
</dbReference>
<dbReference type="OrthoDB" id="636685at2759"/>
<dbReference type="Pfam" id="PF00808">
    <property type="entry name" value="CBFD_NFYB_HMF"/>
    <property type="match status" value="1"/>
</dbReference>
<proteinExistence type="predicted"/>
<dbReference type="Gene3D" id="1.10.20.10">
    <property type="entry name" value="Histone, subunit A"/>
    <property type="match status" value="1"/>
</dbReference>
<dbReference type="SUPFAM" id="SSF47113">
    <property type="entry name" value="Histone-fold"/>
    <property type="match status" value="1"/>
</dbReference>
<evidence type="ECO:0000313" key="4">
    <source>
        <dbReference type="Proteomes" id="UP000063063"/>
    </source>
</evidence>
<sequence>MSAVSNLEGVTYEATLGTTLDPEEDEEELASYLVPRLATYAPSASLFSSSLSSHGGEDDGTAEEDHAVFLPGQSGGNGSQARDSGERLAAHALKDDTAEGVVLRASHDLLAHSSASIDEEVQANAGTTVDPFITDMDAEDVDDGYEEDEQDFDEEGKEGAECTDAPTQSRSGKHHSDASNVPNYVNAFAHNRVKELLKFEGSSSIISKDAISAACEAVSLLTHDLVVMAAREATRRHRKTVTYDDIARVVQLLDRFSFLAEVVPPVAASSSSALAAGRSIVVGSSVHSAATPRKSSDTKRHREPFVHRRSAHGRPGGNALQSHGEAPPVATQSKTAQSRALDGAAQRRALYPQAGAGLRQETLRF</sequence>
<keyword evidence="4" id="KW-1185">Reference proteome</keyword>
<protein>
    <recommendedName>
        <fullName evidence="2">Transcription factor CBF/NF-Y/archaeal histone domain-containing protein</fullName>
    </recommendedName>
</protein>
<evidence type="ECO:0000256" key="1">
    <source>
        <dbReference type="SAM" id="MobiDB-lite"/>
    </source>
</evidence>
<feature type="compositionally biased region" description="Basic and acidic residues" evidence="1">
    <location>
        <begin position="83"/>
        <end position="92"/>
    </location>
</feature>
<dbReference type="InterPro" id="IPR003958">
    <property type="entry name" value="CBFA_NFYB_domain"/>
</dbReference>
<name>A0A088RR86_LEIPA</name>
<reference evidence="3 4" key="1">
    <citation type="journal article" date="2015" name="Sci. Rep.">
        <title>The genome of Leishmania panamensis: insights into genomics of the L. (Viannia) subgenus.</title>
        <authorList>
            <person name="Llanes A."/>
            <person name="Restrepo C.M."/>
            <person name="Vecchio G.D."/>
            <person name="Anguizola F.J."/>
            <person name="Lleonart R."/>
        </authorList>
    </citation>
    <scope>NUCLEOTIDE SEQUENCE [LARGE SCALE GENOMIC DNA]</scope>
    <source>
        <strain evidence="3 4">MHOM/PA/94/PSC-1</strain>
    </source>
</reference>
<gene>
    <name evidence="3" type="ORF">LPMP_202050</name>
</gene>
<feature type="region of interest" description="Disordered" evidence="1">
    <location>
        <begin position="285"/>
        <end position="345"/>
    </location>
</feature>
<feature type="domain" description="Transcription factor CBF/NF-Y/archaeal histone" evidence="2">
    <location>
        <begin position="191"/>
        <end position="250"/>
    </location>
</feature>
<dbReference type="VEuPathDB" id="TriTrypDB:LPMP_202050"/>
<evidence type="ECO:0000313" key="3">
    <source>
        <dbReference type="EMBL" id="AIN97699.1"/>
    </source>
</evidence>
<dbReference type="VEuPathDB" id="TriTrypDB:LPAL13_200025900"/>
<feature type="region of interest" description="Disordered" evidence="1">
    <location>
        <begin position="47"/>
        <end position="92"/>
    </location>
</feature>
<dbReference type="AlphaFoldDB" id="A0A088RR86"/>
<feature type="compositionally biased region" description="Basic and acidic residues" evidence="1">
    <location>
        <begin position="294"/>
        <end position="306"/>
    </location>
</feature>
<dbReference type="GO" id="GO:0046982">
    <property type="term" value="F:protein heterodimerization activity"/>
    <property type="evidence" value="ECO:0007669"/>
    <property type="project" value="InterPro"/>
</dbReference>
<feature type="compositionally biased region" description="Acidic residues" evidence="1">
    <location>
        <begin position="143"/>
        <end position="156"/>
    </location>
</feature>
<feature type="region of interest" description="Disordered" evidence="1">
    <location>
        <begin position="1"/>
        <end position="29"/>
    </location>
</feature>
<dbReference type="Proteomes" id="UP000063063">
    <property type="component" value="Chromosome 20"/>
</dbReference>
<evidence type="ECO:0000259" key="2">
    <source>
        <dbReference type="Pfam" id="PF00808"/>
    </source>
</evidence>
<accession>A0A088RR86</accession>
<organism evidence="3 4">
    <name type="scientific">Leishmania panamensis</name>
    <dbReference type="NCBI Taxonomy" id="5679"/>
    <lineage>
        <taxon>Eukaryota</taxon>
        <taxon>Discoba</taxon>
        <taxon>Euglenozoa</taxon>
        <taxon>Kinetoplastea</taxon>
        <taxon>Metakinetoplastina</taxon>
        <taxon>Trypanosomatida</taxon>
        <taxon>Trypanosomatidae</taxon>
        <taxon>Leishmaniinae</taxon>
        <taxon>Leishmania</taxon>
        <taxon>Leishmania guyanensis species complex</taxon>
    </lineage>
</organism>
<dbReference type="GeneID" id="22574414"/>
<dbReference type="eggNOG" id="ENOG502SMDD">
    <property type="taxonomic scope" value="Eukaryota"/>
</dbReference>
<dbReference type="RefSeq" id="XP_010698406.1">
    <property type="nucleotide sequence ID" value="XM_010700104.1"/>
</dbReference>